<evidence type="ECO:0000313" key="2">
    <source>
        <dbReference type="EMBL" id="KFM60225.1"/>
    </source>
</evidence>
<keyword evidence="1" id="KW-0472">Membrane</keyword>
<dbReference type="AlphaFoldDB" id="A0A087T536"/>
<evidence type="ECO:0000313" key="3">
    <source>
        <dbReference type="Proteomes" id="UP000054359"/>
    </source>
</evidence>
<dbReference type="EMBL" id="KK113447">
    <property type="protein sequence ID" value="KFM60225.1"/>
    <property type="molecule type" value="Genomic_DNA"/>
</dbReference>
<reference evidence="2 3" key="1">
    <citation type="submission" date="2013-11" db="EMBL/GenBank/DDBJ databases">
        <title>Genome sequencing of Stegodyphus mimosarum.</title>
        <authorList>
            <person name="Bechsgaard J."/>
        </authorList>
    </citation>
    <scope>NUCLEOTIDE SEQUENCE [LARGE SCALE GENOMIC DNA]</scope>
</reference>
<protein>
    <recommendedName>
        <fullName evidence="4">Reverse transcriptase domain-containing protein</fullName>
    </recommendedName>
</protein>
<keyword evidence="1" id="KW-1133">Transmembrane helix</keyword>
<organism evidence="2 3">
    <name type="scientific">Stegodyphus mimosarum</name>
    <name type="common">African social velvet spider</name>
    <dbReference type="NCBI Taxonomy" id="407821"/>
    <lineage>
        <taxon>Eukaryota</taxon>
        <taxon>Metazoa</taxon>
        <taxon>Ecdysozoa</taxon>
        <taxon>Arthropoda</taxon>
        <taxon>Chelicerata</taxon>
        <taxon>Arachnida</taxon>
        <taxon>Araneae</taxon>
        <taxon>Araneomorphae</taxon>
        <taxon>Entelegynae</taxon>
        <taxon>Eresoidea</taxon>
        <taxon>Eresidae</taxon>
        <taxon>Stegodyphus</taxon>
    </lineage>
</organism>
<keyword evidence="3" id="KW-1185">Reference proteome</keyword>
<gene>
    <name evidence="2" type="ORF">X975_09692</name>
</gene>
<evidence type="ECO:0000256" key="1">
    <source>
        <dbReference type="SAM" id="Phobius"/>
    </source>
</evidence>
<keyword evidence="1" id="KW-0812">Transmembrane</keyword>
<feature type="transmembrane region" description="Helical" evidence="1">
    <location>
        <begin position="60"/>
        <end position="81"/>
    </location>
</feature>
<proteinExistence type="predicted"/>
<feature type="non-terminal residue" evidence="2">
    <location>
        <position position="95"/>
    </location>
</feature>
<dbReference type="Proteomes" id="UP000054359">
    <property type="component" value="Unassembled WGS sequence"/>
</dbReference>
<name>A0A087T536_STEMI</name>
<accession>A0A087T536</accession>
<sequence>MVNSHLAYYLEKNNGFNRGRTPIDSMLHLESCICKDFGKRNHLVSFFFYIEKAYDKARKYVILSNMSICEFFAVLVCAGTYRFSLRIFCRQGLIK</sequence>
<evidence type="ECO:0008006" key="4">
    <source>
        <dbReference type="Google" id="ProtNLM"/>
    </source>
</evidence>